<gene>
    <name evidence="2" type="ORF">DFP72DRAFT_1007188</name>
</gene>
<keyword evidence="3" id="KW-1185">Reference proteome</keyword>
<accession>A0A8H6M659</accession>
<keyword evidence="1" id="KW-0812">Transmembrane</keyword>
<protein>
    <submittedName>
        <fullName evidence="2">Integral membrane protein</fullName>
    </submittedName>
</protein>
<dbReference type="Gene3D" id="1.20.120.1630">
    <property type="match status" value="1"/>
</dbReference>
<feature type="transmembrane region" description="Helical" evidence="1">
    <location>
        <begin position="41"/>
        <end position="59"/>
    </location>
</feature>
<feature type="transmembrane region" description="Helical" evidence="1">
    <location>
        <begin position="12"/>
        <end position="34"/>
    </location>
</feature>
<dbReference type="AlphaFoldDB" id="A0A8H6M659"/>
<dbReference type="GO" id="GO:0016020">
    <property type="term" value="C:membrane"/>
    <property type="evidence" value="ECO:0007669"/>
    <property type="project" value="TreeGrafter"/>
</dbReference>
<keyword evidence="1" id="KW-1133">Transmembrane helix</keyword>
<name>A0A8H6M659_9AGAR</name>
<proteinExistence type="predicted"/>
<dbReference type="Pfam" id="PF06966">
    <property type="entry name" value="DUF1295"/>
    <property type="match status" value="1"/>
</dbReference>
<reference evidence="2 3" key="1">
    <citation type="submission" date="2020-07" db="EMBL/GenBank/DDBJ databases">
        <title>Comparative genomics of pyrophilous fungi reveals a link between fire events and developmental genes.</title>
        <authorList>
            <consortium name="DOE Joint Genome Institute"/>
            <person name="Steindorff A.S."/>
            <person name="Carver A."/>
            <person name="Calhoun S."/>
            <person name="Stillman K."/>
            <person name="Liu H."/>
            <person name="Lipzen A."/>
            <person name="Pangilinan J."/>
            <person name="Labutti K."/>
            <person name="Bruns T.D."/>
            <person name="Grigoriev I.V."/>
        </authorList>
    </citation>
    <scope>NUCLEOTIDE SEQUENCE [LARGE SCALE GENOMIC DNA]</scope>
    <source>
        <strain evidence="2 3">CBS 144469</strain>
    </source>
</reference>
<dbReference type="PANTHER" id="PTHR32251">
    <property type="entry name" value="3-OXO-5-ALPHA-STEROID 4-DEHYDROGENASE"/>
    <property type="match status" value="1"/>
</dbReference>
<dbReference type="PANTHER" id="PTHR32251:SF23">
    <property type="entry name" value="3-OXO-5-ALPHA-STEROID 4-DEHYDROGENASE (DUF1295)"/>
    <property type="match status" value="1"/>
</dbReference>
<keyword evidence="1" id="KW-0472">Membrane</keyword>
<evidence type="ECO:0000313" key="2">
    <source>
        <dbReference type="EMBL" id="KAF6757218.1"/>
    </source>
</evidence>
<dbReference type="OrthoDB" id="201504at2759"/>
<dbReference type="InterPro" id="IPR010721">
    <property type="entry name" value="UstE-like"/>
</dbReference>
<dbReference type="EMBL" id="JACGCI010000023">
    <property type="protein sequence ID" value="KAF6757218.1"/>
    <property type="molecule type" value="Genomic_DNA"/>
</dbReference>
<sequence length="391" mass="44531">MDLIRHVPPSLAWPVQFCAFTIAATFIVSVITGNVSQVDRLWTFLPTIYTAYYAFLPLFPNHQSFFLEPFSPKALGWSVATQYSPRALLMFGLVFIWMCRLSYNTYRRGLFNPSDEDYRWQVLRDQLHPVLFQITNLVFIAGIQNVLLLLLGLPTRTAAMQSPASLAPSDYALAAAALVVLAVEFTADNQQYAFHAYKHAYLAKKAGKVEAAEYNPAEQWPGARLNWKPEDAERGFVTRGLWAYSRHPNFNCEQAFWWIITFFPLLAPEPPHLPSEHDFPPLRTVLISLASPDLRKPLFDVLYTALYPTVIHLLPAIALSALFFSSTLFTESISAKKYPKAYTAYQKRVGMFTPSGTLCKKIKLYLFDSRQARDEIDRLVWGPVERADKTE</sequence>
<feature type="transmembrane region" description="Helical" evidence="1">
    <location>
        <begin position="127"/>
        <end position="151"/>
    </location>
</feature>
<comment type="caution">
    <text evidence="2">The sequence shown here is derived from an EMBL/GenBank/DDBJ whole genome shotgun (WGS) entry which is preliminary data.</text>
</comment>
<organism evidence="2 3">
    <name type="scientific">Ephemerocybe angulata</name>
    <dbReference type="NCBI Taxonomy" id="980116"/>
    <lineage>
        <taxon>Eukaryota</taxon>
        <taxon>Fungi</taxon>
        <taxon>Dikarya</taxon>
        <taxon>Basidiomycota</taxon>
        <taxon>Agaricomycotina</taxon>
        <taxon>Agaricomycetes</taxon>
        <taxon>Agaricomycetidae</taxon>
        <taxon>Agaricales</taxon>
        <taxon>Agaricineae</taxon>
        <taxon>Psathyrellaceae</taxon>
        <taxon>Ephemerocybe</taxon>
    </lineage>
</organism>
<evidence type="ECO:0000313" key="3">
    <source>
        <dbReference type="Proteomes" id="UP000521943"/>
    </source>
</evidence>
<evidence type="ECO:0000256" key="1">
    <source>
        <dbReference type="SAM" id="Phobius"/>
    </source>
</evidence>
<dbReference type="Proteomes" id="UP000521943">
    <property type="component" value="Unassembled WGS sequence"/>
</dbReference>